<feature type="region of interest" description="Disordered" evidence="1">
    <location>
        <begin position="229"/>
        <end position="301"/>
    </location>
</feature>
<sequence>MVRVGDFELHLVRTDTRTACPEVTAPDGRTYAVAAPGAPFNVCISRFINPADPYSALVNHNVSLTMDGRSVGYSCNLDALHQTVNFAGFLQQGDLLACTYSTFVFAQPVEDAAAAARQPAAQNLEAGTVKATIWQAVLQAAVPQGSLGPANTSTAVAKLPEGKKFFTAPSLVTGAGAPVSGPGLMSCSVQRFGPPTVIDLCYETASTLMLRRVLRPEISAHHAILQMFPETATKDEAEASGVHEDKEEDEDEDEEGGAGGSRKRRREGGAAQQRQQQQAGRRQRAEVVDLTRAPAPNDEILAANRAGKELVCDLTCDDDEQPHWHAVKKPLHRLG</sequence>
<protein>
    <submittedName>
        <fullName evidence="2">E3 ubiquitin-ligase HUWE1</fullName>
    </submittedName>
</protein>
<organism evidence="2 3">
    <name type="scientific">Micractinium conductrix</name>
    <dbReference type="NCBI Taxonomy" id="554055"/>
    <lineage>
        <taxon>Eukaryota</taxon>
        <taxon>Viridiplantae</taxon>
        <taxon>Chlorophyta</taxon>
        <taxon>core chlorophytes</taxon>
        <taxon>Trebouxiophyceae</taxon>
        <taxon>Chlorellales</taxon>
        <taxon>Chlorellaceae</taxon>
        <taxon>Chlorella clade</taxon>
        <taxon>Micractinium</taxon>
    </lineage>
</organism>
<proteinExistence type="predicted"/>
<dbReference type="OrthoDB" id="513723at2759"/>
<evidence type="ECO:0000313" key="2">
    <source>
        <dbReference type="EMBL" id="PSC75480.1"/>
    </source>
</evidence>
<dbReference type="AlphaFoldDB" id="A0A2P6VN19"/>
<name>A0A2P6VN19_9CHLO</name>
<feature type="compositionally biased region" description="Acidic residues" evidence="1">
    <location>
        <begin position="246"/>
        <end position="256"/>
    </location>
</feature>
<dbReference type="Proteomes" id="UP000239649">
    <property type="component" value="Unassembled WGS sequence"/>
</dbReference>
<evidence type="ECO:0000256" key="1">
    <source>
        <dbReference type="SAM" id="MobiDB-lite"/>
    </source>
</evidence>
<dbReference type="EMBL" id="LHPF02000002">
    <property type="protein sequence ID" value="PSC75480.1"/>
    <property type="molecule type" value="Genomic_DNA"/>
</dbReference>
<keyword evidence="3" id="KW-1185">Reference proteome</keyword>
<comment type="caution">
    <text evidence="2">The sequence shown here is derived from an EMBL/GenBank/DDBJ whole genome shotgun (WGS) entry which is preliminary data.</text>
</comment>
<gene>
    <name evidence="2" type="ORF">C2E20_1090</name>
</gene>
<evidence type="ECO:0000313" key="3">
    <source>
        <dbReference type="Proteomes" id="UP000239649"/>
    </source>
</evidence>
<feature type="compositionally biased region" description="Basic and acidic residues" evidence="1">
    <location>
        <begin position="232"/>
        <end position="245"/>
    </location>
</feature>
<dbReference type="GO" id="GO:0016874">
    <property type="term" value="F:ligase activity"/>
    <property type="evidence" value="ECO:0007669"/>
    <property type="project" value="UniProtKB-KW"/>
</dbReference>
<accession>A0A2P6VN19</accession>
<reference evidence="2 3" key="1">
    <citation type="journal article" date="2018" name="Plant J.">
        <title>Genome sequences of Chlorella sorokiniana UTEX 1602 and Micractinium conductrix SAG 241.80: implications to maltose excretion by a green alga.</title>
        <authorList>
            <person name="Arriola M.B."/>
            <person name="Velmurugan N."/>
            <person name="Zhang Y."/>
            <person name="Plunkett M.H."/>
            <person name="Hondzo H."/>
            <person name="Barney B.M."/>
        </authorList>
    </citation>
    <scope>NUCLEOTIDE SEQUENCE [LARGE SCALE GENOMIC DNA]</scope>
    <source>
        <strain evidence="2 3">SAG 241.80</strain>
    </source>
</reference>
<feature type="compositionally biased region" description="Low complexity" evidence="1">
    <location>
        <begin position="269"/>
        <end position="280"/>
    </location>
</feature>